<proteinExistence type="predicted"/>
<organism evidence="2 3">
    <name type="scientific">Albula goreensis</name>
    <dbReference type="NCBI Taxonomy" id="1534307"/>
    <lineage>
        <taxon>Eukaryota</taxon>
        <taxon>Metazoa</taxon>
        <taxon>Chordata</taxon>
        <taxon>Craniata</taxon>
        <taxon>Vertebrata</taxon>
        <taxon>Euteleostomi</taxon>
        <taxon>Actinopterygii</taxon>
        <taxon>Neopterygii</taxon>
        <taxon>Teleostei</taxon>
        <taxon>Albuliformes</taxon>
        <taxon>Albulidae</taxon>
        <taxon>Albula</taxon>
    </lineage>
</organism>
<feature type="region of interest" description="Disordered" evidence="1">
    <location>
        <begin position="59"/>
        <end position="81"/>
    </location>
</feature>
<reference evidence="2" key="1">
    <citation type="submission" date="2021-01" db="EMBL/GenBank/DDBJ databases">
        <authorList>
            <person name="Zahm M."/>
            <person name="Roques C."/>
            <person name="Cabau C."/>
            <person name="Klopp C."/>
            <person name="Donnadieu C."/>
            <person name="Jouanno E."/>
            <person name="Lampietro C."/>
            <person name="Louis A."/>
            <person name="Herpin A."/>
            <person name="Echchiki A."/>
            <person name="Berthelot C."/>
            <person name="Parey E."/>
            <person name="Roest-Crollius H."/>
            <person name="Braasch I."/>
            <person name="Postlethwait J."/>
            <person name="Bobe J."/>
            <person name="Montfort J."/>
            <person name="Bouchez O."/>
            <person name="Begum T."/>
            <person name="Mejri S."/>
            <person name="Adams A."/>
            <person name="Chen W.-J."/>
            <person name="Guiguen Y."/>
        </authorList>
    </citation>
    <scope>NUCLEOTIDE SEQUENCE</scope>
    <source>
        <tissue evidence="2">Blood</tissue>
    </source>
</reference>
<name>A0A8T3CNA7_9TELE</name>
<accession>A0A8T3CNA7</accession>
<protein>
    <submittedName>
        <fullName evidence="2">Uncharacterized protein</fullName>
    </submittedName>
</protein>
<dbReference type="EMBL" id="JAERUA010000022">
    <property type="protein sequence ID" value="KAI1884028.1"/>
    <property type="molecule type" value="Genomic_DNA"/>
</dbReference>
<evidence type="ECO:0000313" key="2">
    <source>
        <dbReference type="EMBL" id="KAI1884028.1"/>
    </source>
</evidence>
<gene>
    <name evidence="2" type="ORF">AGOR_G00222160</name>
</gene>
<keyword evidence="3" id="KW-1185">Reference proteome</keyword>
<evidence type="ECO:0000256" key="1">
    <source>
        <dbReference type="SAM" id="MobiDB-lite"/>
    </source>
</evidence>
<dbReference type="AlphaFoldDB" id="A0A8T3CNA7"/>
<dbReference type="Proteomes" id="UP000829720">
    <property type="component" value="Unassembled WGS sequence"/>
</dbReference>
<comment type="caution">
    <text evidence="2">The sequence shown here is derived from an EMBL/GenBank/DDBJ whole genome shotgun (WGS) entry which is preliminary data.</text>
</comment>
<evidence type="ECO:0000313" key="3">
    <source>
        <dbReference type="Proteomes" id="UP000829720"/>
    </source>
</evidence>
<sequence>MRIQSKTGDEEIHGHIETLTTERVQHGRTKRGKKGKNGAEAWRWNTVDFNVTTLKPFVSLAAGETSSAPSGKRQKPERATE</sequence>